<dbReference type="InterPro" id="IPR031337">
    <property type="entry name" value="KDPG/KHG_AS_1"/>
</dbReference>
<evidence type="ECO:0000313" key="9">
    <source>
        <dbReference type="EMBL" id="TFF27348.1"/>
    </source>
</evidence>
<dbReference type="EC" id="4.1.2.14" evidence="5"/>
<evidence type="ECO:0000313" key="10">
    <source>
        <dbReference type="Proteomes" id="UP000298179"/>
    </source>
</evidence>
<keyword evidence="10" id="KW-1185">Reference proteome</keyword>
<keyword evidence="8" id="KW-0119">Carbohydrate metabolism</keyword>
<sequence length="214" mass="21987">MSQDSKRLLQILTAQPVVPVVAVESAGEGVSLARALVAGGIRCIEVTLRTPAAIEAIRAIVGEVPDMVCGAGTILTPKQFTEAEKAGSKFIVSPGATVEVLDAARGSDVPLLPGSATPSEMMAMLQEGYEVLKFFPAEQIGGAALLKSIAPVMPALKFCPTGGVSMKNVKDYLSLLNVLCVGGSWLAPKDKVAAGDWAGITELAREAAGLKAAA</sequence>
<dbReference type="PANTHER" id="PTHR30246:SF1">
    <property type="entry name" value="2-DEHYDRO-3-DEOXY-6-PHOSPHOGALACTONATE ALDOLASE-RELATED"/>
    <property type="match status" value="1"/>
</dbReference>
<dbReference type="PROSITE" id="PS00159">
    <property type="entry name" value="ALDOLASE_KDPG_KHG_1"/>
    <property type="match status" value="1"/>
</dbReference>
<keyword evidence="7" id="KW-0704">Schiff base</keyword>
<evidence type="ECO:0000256" key="8">
    <source>
        <dbReference type="ARBA" id="ARBA00023277"/>
    </source>
</evidence>
<dbReference type="Pfam" id="PF01081">
    <property type="entry name" value="Aldolase"/>
    <property type="match status" value="1"/>
</dbReference>
<name>A0A4Y8RTT7_9HYPH</name>
<evidence type="ECO:0000256" key="7">
    <source>
        <dbReference type="ARBA" id="ARBA00023270"/>
    </source>
</evidence>
<evidence type="ECO:0000256" key="3">
    <source>
        <dbReference type="ARBA" id="ARBA00006906"/>
    </source>
</evidence>
<accession>A0A4Y8RTT7</accession>
<dbReference type="AlphaFoldDB" id="A0A4Y8RTT7"/>
<dbReference type="GO" id="GO:0008675">
    <property type="term" value="F:2-dehydro-3-deoxy-phosphogluconate aldolase activity"/>
    <property type="evidence" value="ECO:0007669"/>
    <property type="project" value="UniProtKB-EC"/>
</dbReference>
<evidence type="ECO:0000256" key="2">
    <source>
        <dbReference type="ARBA" id="ARBA00004736"/>
    </source>
</evidence>
<dbReference type="CDD" id="cd00452">
    <property type="entry name" value="KDPG_aldolase"/>
    <property type="match status" value="1"/>
</dbReference>
<comment type="caution">
    <text evidence="9">The sequence shown here is derived from an EMBL/GenBank/DDBJ whole genome shotgun (WGS) entry which is preliminary data.</text>
</comment>
<comment type="catalytic activity">
    <reaction evidence="1">
        <text>2-dehydro-3-deoxy-6-phospho-D-gluconate = D-glyceraldehyde 3-phosphate + pyruvate</text>
        <dbReference type="Rhea" id="RHEA:17089"/>
        <dbReference type="ChEBI" id="CHEBI:15361"/>
        <dbReference type="ChEBI" id="CHEBI:57569"/>
        <dbReference type="ChEBI" id="CHEBI:59776"/>
        <dbReference type="EC" id="4.1.2.14"/>
    </reaction>
</comment>
<dbReference type="RefSeq" id="WP_134759869.1">
    <property type="nucleotide sequence ID" value="NZ_SOZD01000001.1"/>
</dbReference>
<dbReference type="NCBIfam" id="NF004325">
    <property type="entry name" value="PRK05718.1"/>
    <property type="match status" value="1"/>
</dbReference>
<evidence type="ECO:0000256" key="4">
    <source>
        <dbReference type="ARBA" id="ARBA00011233"/>
    </source>
</evidence>
<dbReference type="PROSITE" id="PS00160">
    <property type="entry name" value="ALDOLASE_KDPG_KHG_2"/>
    <property type="match status" value="1"/>
</dbReference>
<dbReference type="InterPro" id="IPR031338">
    <property type="entry name" value="KDPG/KHG_AS_2"/>
</dbReference>
<evidence type="ECO:0000256" key="6">
    <source>
        <dbReference type="ARBA" id="ARBA00023239"/>
    </source>
</evidence>
<dbReference type="InterPro" id="IPR000887">
    <property type="entry name" value="Aldlse_KDPG_KHG"/>
</dbReference>
<reference evidence="9 10" key="1">
    <citation type="submission" date="2019-03" db="EMBL/GenBank/DDBJ databases">
        <title>Jiella endophytica sp. nov., a novel endophytic bacterium isolated from root of Ficus microcarpa Linn. f.</title>
        <authorList>
            <person name="Tuo L."/>
        </authorList>
    </citation>
    <scope>NUCLEOTIDE SEQUENCE [LARGE SCALE GENOMIC DNA]</scope>
    <source>
        <strain evidence="9 10">CBS5Q-3</strain>
    </source>
</reference>
<keyword evidence="6 9" id="KW-0456">Lyase</keyword>
<dbReference type="Proteomes" id="UP000298179">
    <property type="component" value="Unassembled WGS sequence"/>
</dbReference>
<comment type="subunit">
    <text evidence="4">Homotrimer.</text>
</comment>
<dbReference type="SUPFAM" id="SSF51569">
    <property type="entry name" value="Aldolase"/>
    <property type="match status" value="1"/>
</dbReference>
<gene>
    <name evidence="9" type="primary">eda</name>
    <name evidence="9" type="ORF">E3C22_02495</name>
</gene>
<proteinExistence type="inferred from homology"/>
<comment type="similarity">
    <text evidence="3">Belongs to the KHG/KDPG aldolase family.</text>
</comment>
<dbReference type="OrthoDB" id="9805177at2"/>
<evidence type="ECO:0000256" key="5">
    <source>
        <dbReference type="ARBA" id="ARBA00013063"/>
    </source>
</evidence>
<dbReference type="InterPro" id="IPR013785">
    <property type="entry name" value="Aldolase_TIM"/>
</dbReference>
<comment type="pathway">
    <text evidence="2">Carbohydrate acid metabolism; 2-dehydro-3-deoxy-D-gluconate degradation; D-glyceraldehyde 3-phosphate and pyruvate from 2-dehydro-3-deoxy-D-gluconate: step 2/2.</text>
</comment>
<dbReference type="Gene3D" id="3.20.20.70">
    <property type="entry name" value="Aldolase class I"/>
    <property type="match status" value="1"/>
</dbReference>
<dbReference type="PANTHER" id="PTHR30246">
    <property type="entry name" value="2-KETO-3-DEOXY-6-PHOSPHOGLUCONATE ALDOLASE"/>
    <property type="match status" value="1"/>
</dbReference>
<protein>
    <recommendedName>
        <fullName evidence="5">2-dehydro-3-deoxy-phosphogluconate aldolase</fullName>
        <ecNumber evidence="5">4.1.2.14</ecNumber>
    </recommendedName>
</protein>
<evidence type="ECO:0000256" key="1">
    <source>
        <dbReference type="ARBA" id="ARBA00000654"/>
    </source>
</evidence>
<dbReference type="EMBL" id="SOZD01000001">
    <property type="protein sequence ID" value="TFF27348.1"/>
    <property type="molecule type" value="Genomic_DNA"/>
</dbReference>
<dbReference type="NCBIfam" id="TIGR01182">
    <property type="entry name" value="eda"/>
    <property type="match status" value="1"/>
</dbReference>
<organism evidence="9 10">
    <name type="scientific">Jiella endophytica</name>
    <dbReference type="NCBI Taxonomy" id="2558362"/>
    <lineage>
        <taxon>Bacteria</taxon>
        <taxon>Pseudomonadati</taxon>
        <taxon>Pseudomonadota</taxon>
        <taxon>Alphaproteobacteria</taxon>
        <taxon>Hyphomicrobiales</taxon>
        <taxon>Aurantimonadaceae</taxon>
        <taxon>Jiella</taxon>
    </lineage>
</organism>